<dbReference type="OrthoDB" id="7951215at2"/>
<name>A0A0F5Q4B8_9HYPH</name>
<evidence type="ECO:0000313" key="1">
    <source>
        <dbReference type="EMBL" id="KKC34914.1"/>
    </source>
</evidence>
<dbReference type="EMBL" id="FOMB01000020">
    <property type="protein sequence ID" value="SFD08476.1"/>
    <property type="molecule type" value="Genomic_DNA"/>
</dbReference>
<evidence type="ECO:0000313" key="2">
    <source>
        <dbReference type="EMBL" id="SFD08476.1"/>
    </source>
</evidence>
<protein>
    <submittedName>
        <fullName evidence="2">Uncharacterized protein</fullName>
    </submittedName>
</protein>
<organism evidence="2 4">
    <name type="scientific">Devosia psychrophila</name>
    <dbReference type="NCBI Taxonomy" id="728005"/>
    <lineage>
        <taxon>Bacteria</taxon>
        <taxon>Pseudomonadati</taxon>
        <taxon>Pseudomonadota</taxon>
        <taxon>Alphaproteobacteria</taxon>
        <taxon>Hyphomicrobiales</taxon>
        <taxon>Devosiaceae</taxon>
        <taxon>Devosia</taxon>
    </lineage>
</organism>
<sequence length="136" mass="15049">MNTESKTILLRKIAALLEDLRREGMENGEAMFLLGTAAANLVDMGKELSSWTGFKAVMTRSDIIQLLQHIDTQGNRMLDEDKVNVAYALQIIGMSVAASGSDNQQLQQAGALLDDVIEKTLINYRNYVQTRTTSLN</sequence>
<reference evidence="1 3" key="1">
    <citation type="submission" date="2015-03" db="EMBL/GenBank/DDBJ databases">
        <authorList>
            <person name="Lepp D."/>
            <person name="Hassan Y.I."/>
            <person name="Li X.-Z."/>
            <person name="Zhou T."/>
        </authorList>
    </citation>
    <scope>NUCLEOTIDE SEQUENCE [LARGE SCALE GENOMIC DNA]</scope>
    <source>
        <strain evidence="1 3">Cr7-05</strain>
    </source>
</reference>
<dbReference type="PATRIC" id="fig|728005.3.peg.3816"/>
<proteinExistence type="predicted"/>
<dbReference type="Proteomes" id="UP000033519">
    <property type="component" value="Unassembled WGS sequence"/>
</dbReference>
<keyword evidence="3" id="KW-1185">Reference proteome</keyword>
<accession>A0A0F5Q4B8</accession>
<evidence type="ECO:0000313" key="3">
    <source>
        <dbReference type="Proteomes" id="UP000033519"/>
    </source>
</evidence>
<dbReference type="STRING" id="728005.SAMN04488059_12035"/>
<dbReference type="EMBL" id="LAPV01000008">
    <property type="protein sequence ID" value="KKC34914.1"/>
    <property type="molecule type" value="Genomic_DNA"/>
</dbReference>
<dbReference type="RefSeq" id="WP_046168988.1">
    <property type="nucleotide sequence ID" value="NZ_FOMB01000020.1"/>
</dbReference>
<dbReference type="Proteomes" id="UP000182258">
    <property type="component" value="Unassembled WGS sequence"/>
</dbReference>
<reference evidence="2 4" key="2">
    <citation type="submission" date="2016-10" db="EMBL/GenBank/DDBJ databases">
        <authorList>
            <person name="de Groot N.N."/>
        </authorList>
    </citation>
    <scope>NUCLEOTIDE SEQUENCE [LARGE SCALE GENOMIC DNA]</scope>
    <source>
        <strain evidence="2 4">CGMCC 1.10210</strain>
    </source>
</reference>
<evidence type="ECO:0000313" key="4">
    <source>
        <dbReference type="Proteomes" id="UP000182258"/>
    </source>
</evidence>
<dbReference type="AlphaFoldDB" id="A0A0F5Q4B8"/>
<gene>
    <name evidence="2" type="ORF">SAMN04488059_12035</name>
    <name evidence="1" type="ORF">WH91_00190</name>
</gene>